<feature type="compositionally biased region" description="Pro residues" evidence="2">
    <location>
        <begin position="1"/>
        <end position="11"/>
    </location>
</feature>
<organism evidence="4 5">
    <name type="scientific">Actinokineospora auranticolor</name>
    <dbReference type="NCBI Taxonomy" id="155976"/>
    <lineage>
        <taxon>Bacteria</taxon>
        <taxon>Bacillati</taxon>
        <taxon>Actinomycetota</taxon>
        <taxon>Actinomycetes</taxon>
        <taxon>Pseudonocardiales</taxon>
        <taxon>Pseudonocardiaceae</taxon>
        <taxon>Actinokineospora</taxon>
    </lineage>
</organism>
<keyword evidence="5" id="KW-1185">Reference proteome</keyword>
<dbReference type="Pfam" id="PF20434">
    <property type="entry name" value="BD-FAE"/>
    <property type="match status" value="1"/>
</dbReference>
<dbReference type="OrthoDB" id="9803828at2"/>
<dbReference type="PANTHER" id="PTHR48081">
    <property type="entry name" value="AB HYDROLASE SUPERFAMILY PROTEIN C4A8.06C"/>
    <property type="match status" value="1"/>
</dbReference>
<keyword evidence="1" id="KW-0378">Hydrolase</keyword>
<dbReference type="AlphaFoldDB" id="A0A2S6GEG6"/>
<evidence type="ECO:0000259" key="3">
    <source>
        <dbReference type="Pfam" id="PF20434"/>
    </source>
</evidence>
<evidence type="ECO:0000313" key="4">
    <source>
        <dbReference type="EMBL" id="PPK63627.1"/>
    </source>
</evidence>
<dbReference type="InterPro" id="IPR049492">
    <property type="entry name" value="BD-FAE-like_dom"/>
</dbReference>
<dbReference type="InterPro" id="IPR029058">
    <property type="entry name" value="AB_hydrolase_fold"/>
</dbReference>
<evidence type="ECO:0000313" key="5">
    <source>
        <dbReference type="Proteomes" id="UP000239203"/>
    </source>
</evidence>
<evidence type="ECO:0000256" key="2">
    <source>
        <dbReference type="SAM" id="MobiDB-lite"/>
    </source>
</evidence>
<dbReference type="GO" id="GO:0016787">
    <property type="term" value="F:hydrolase activity"/>
    <property type="evidence" value="ECO:0007669"/>
    <property type="project" value="UniProtKB-KW"/>
</dbReference>
<reference evidence="4 5" key="1">
    <citation type="submission" date="2018-02" db="EMBL/GenBank/DDBJ databases">
        <title>Genomic Encyclopedia of Archaeal and Bacterial Type Strains, Phase II (KMG-II): from individual species to whole genera.</title>
        <authorList>
            <person name="Goeker M."/>
        </authorList>
    </citation>
    <scope>NUCLEOTIDE SEQUENCE [LARGE SCALE GENOMIC DNA]</scope>
    <source>
        <strain evidence="4 5">YU 961-1</strain>
    </source>
</reference>
<dbReference type="RefSeq" id="WP_104482583.1">
    <property type="nucleotide sequence ID" value="NZ_CP154825.1"/>
</dbReference>
<feature type="domain" description="BD-FAE-like" evidence="3">
    <location>
        <begin position="41"/>
        <end position="252"/>
    </location>
</feature>
<sequence length="293" mass="31384">MDLTWPPPYVPPTRARRGETGTSHFEGLTYARTPGYRPVLLDLHVPAADTPPPVVVWIHGGAWLEGDRRFPPPTVTEQQLFGGLLAAGLAVATVDYRHSREAHFPAQLHDVKAAVRYLRRFADPFGVDGSRIGVWGESAGGHLAALLALTGPGRLEGTEGVPGEDSTVSAVVDWYGVSDLPAMGKLDRPAPPGRPVPERQLVGGSEEEWPELALAASPVAYADRVGPPFLLIHGLADTIVPHSQSEVLADRLRDSGTEVELHSVPGADHIFMGVRDVGPLVAESVAFLRDRLG</sequence>
<protein>
    <submittedName>
        <fullName evidence="4">Acetyl esterase/lipase</fullName>
    </submittedName>
</protein>
<accession>A0A2S6GEG6</accession>
<feature type="region of interest" description="Disordered" evidence="2">
    <location>
        <begin position="1"/>
        <end position="21"/>
    </location>
</feature>
<dbReference type="Gene3D" id="3.40.50.1820">
    <property type="entry name" value="alpha/beta hydrolase"/>
    <property type="match status" value="1"/>
</dbReference>
<gene>
    <name evidence="4" type="ORF">CLV40_12634</name>
</gene>
<evidence type="ECO:0000256" key="1">
    <source>
        <dbReference type="ARBA" id="ARBA00022801"/>
    </source>
</evidence>
<dbReference type="PANTHER" id="PTHR48081:SF13">
    <property type="entry name" value="ALPHA_BETA HYDROLASE"/>
    <property type="match status" value="1"/>
</dbReference>
<proteinExistence type="predicted"/>
<dbReference type="EMBL" id="PTIX01000026">
    <property type="protein sequence ID" value="PPK63627.1"/>
    <property type="molecule type" value="Genomic_DNA"/>
</dbReference>
<dbReference type="Proteomes" id="UP000239203">
    <property type="component" value="Unassembled WGS sequence"/>
</dbReference>
<comment type="caution">
    <text evidence="4">The sequence shown here is derived from an EMBL/GenBank/DDBJ whole genome shotgun (WGS) entry which is preliminary data.</text>
</comment>
<name>A0A2S6GEG6_9PSEU</name>
<dbReference type="SUPFAM" id="SSF53474">
    <property type="entry name" value="alpha/beta-Hydrolases"/>
    <property type="match status" value="1"/>
</dbReference>
<dbReference type="InterPro" id="IPR050300">
    <property type="entry name" value="GDXG_lipolytic_enzyme"/>
</dbReference>